<proteinExistence type="predicted"/>
<comment type="caution">
    <text evidence="2">The sequence shown here is derived from an EMBL/GenBank/DDBJ whole genome shotgun (WGS) entry which is preliminary data.</text>
</comment>
<evidence type="ECO:0000313" key="5">
    <source>
        <dbReference type="Proteomes" id="UP000235114"/>
    </source>
</evidence>
<dbReference type="Gene3D" id="3.40.50.2000">
    <property type="entry name" value="Glycogen Phosphorylase B"/>
    <property type="match status" value="1"/>
</dbReference>
<evidence type="ECO:0000259" key="1">
    <source>
        <dbReference type="Pfam" id="PF13524"/>
    </source>
</evidence>
<dbReference type="EMBL" id="PGVD01000022">
    <property type="protein sequence ID" value="PLR98365.1"/>
    <property type="molecule type" value="Genomic_DNA"/>
</dbReference>
<feature type="domain" description="Spore protein YkvP/CgeB glycosyl transferase-like" evidence="1">
    <location>
        <begin position="160"/>
        <end position="315"/>
    </location>
</feature>
<dbReference type="OrthoDB" id="110463at2"/>
<dbReference type="AlphaFoldDB" id="A0A2N5GID4"/>
<protein>
    <submittedName>
        <fullName evidence="2">Protein CgeB</fullName>
    </submittedName>
</protein>
<keyword evidence="5" id="KW-1185">Reference proteome</keyword>
<reference evidence="3 5" key="2">
    <citation type="submission" date="2017-12" db="EMBL/GenBank/DDBJ databases">
        <title>Comparative Functional Genomics of Dry Heat Resistant strains isolated from the Viking Spacecraft.</title>
        <authorList>
            <person name="Seuylemezian A."/>
            <person name="Cooper K."/>
            <person name="Vaishampayan P."/>
        </authorList>
    </citation>
    <scope>NUCLEOTIDE SEQUENCE [LARGE SCALE GENOMIC DNA]</scope>
    <source>
        <strain evidence="3 5">ATCC 29669</strain>
    </source>
</reference>
<dbReference type="Proteomes" id="UP000235114">
    <property type="component" value="Unassembled WGS sequence"/>
</dbReference>
<name>A0A2N5GID4_9BACI</name>
<dbReference type="InterPro" id="IPR055259">
    <property type="entry name" value="YkvP/CgeB_Glyco_trans-like"/>
</dbReference>
<evidence type="ECO:0000313" key="4">
    <source>
        <dbReference type="Proteomes" id="UP000234951"/>
    </source>
</evidence>
<dbReference type="SUPFAM" id="SSF53756">
    <property type="entry name" value="UDP-Glycosyltransferase/glycogen phosphorylase"/>
    <property type="match status" value="1"/>
</dbReference>
<dbReference type="Pfam" id="PF13524">
    <property type="entry name" value="Glyco_trans_1_2"/>
    <property type="match status" value="1"/>
</dbReference>
<organism evidence="2 4">
    <name type="scientific">Bacillus canaveralius</name>
    <dbReference type="NCBI Taxonomy" id="1403243"/>
    <lineage>
        <taxon>Bacteria</taxon>
        <taxon>Bacillati</taxon>
        <taxon>Bacillota</taxon>
        <taxon>Bacilli</taxon>
        <taxon>Bacillales</taxon>
        <taxon>Bacillaceae</taxon>
        <taxon>Bacillus</taxon>
    </lineage>
</organism>
<accession>A0A2N5GID4</accession>
<evidence type="ECO:0000313" key="3">
    <source>
        <dbReference type="EMBL" id="PLR98365.1"/>
    </source>
</evidence>
<dbReference type="EMBL" id="PGVA01000044">
    <property type="protein sequence ID" value="PLR80757.1"/>
    <property type="molecule type" value="Genomic_DNA"/>
</dbReference>
<dbReference type="Proteomes" id="UP000234951">
    <property type="component" value="Unassembled WGS sequence"/>
</dbReference>
<sequence>MKVLYIPSGFPGIYYFFDNCIVNELRKQGHICNSFNHFKGLDSLMLNVSEFAPELVLTMTGFILPNEMTEWLNTQHLKTAVWMTEDPYYMDRTCGMINDYDYVFTIDRSALECYQEKGHPLVFHLPLGTDPRTFAPSITPDEQDLEDICLVGYPYPERIKLIEFLLENTQYTLQVVGGKWDEKLGHMTKNPRLKITEWKPPQEVAHYYNNSRIILNTHRPHDLAENNNSMGIMNKSINNRTFDIAACGAFQLITEELDLRTYFSAEEIISFEGNEELLEKIHFYVNHDQERKKIALKARENVLKHHTFAHRIKELTAIYKKMNII</sequence>
<evidence type="ECO:0000313" key="2">
    <source>
        <dbReference type="EMBL" id="PLR80757.1"/>
    </source>
</evidence>
<reference evidence="2 4" key="1">
    <citation type="submission" date="2017-11" db="EMBL/GenBank/DDBJ databases">
        <title>Comparitive Functional Genomics of Dry Heat Resistant strains isolated from the Viking Spacecraft.</title>
        <authorList>
            <person name="Seuylemezian A."/>
            <person name="Cooper K."/>
            <person name="Vaishampayan P."/>
        </authorList>
    </citation>
    <scope>NUCLEOTIDE SEQUENCE [LARGE SCALE GENOMIC DNA]</scope>
    <source>
        <strain evidence="2 4">M4.6</strain>
    </source>
</reference>
<gene>
    <name evidence="2" type="ORF">CU635_17040</name>
    <name evidence="3" type="ORF">CVD25_08330</name>
</gene>